<sequence length="444" mass="46650">GYQPEPGGAHPLHRGLHCQLRGSHPPARGVVCFAAAEAQVISPQPVSPGGGEGCLQHRESQAVCAAQGPVCLFRWTLKIPRHYSKEKAVSLSRYPGRQSPKQNRSLTSTAVCETLPCAIVLLRLPTNTRLLHGTVNPVKRFETYVRCAKVLYQIQGLLLLLFYVGVKIGVGGVGFKTPFLLGVVYPEAQRVTNFLCVSLSVSVSVSLSLYVCICVSVSVSVSLCVCICVSVSICLIVSLCLHLRLCVCICLAVSLCLYLSLCVSVSISVSLSLCAGICLTVSLCLSVSLSRRRDQGVSGDQASIVVDGVPVSLPSYEEAVYGSSGAVVPAADSRVQIVLAEGPGLEREPLCECPPPGRADPGPPPAHCEAGGSGRSETVLVHQPSSSSSSSSSFSYSHGRGNAFRLARASDASLLELEGSDVHSLLSLSSPLGSTDDIPLLKDA</sequence>
<feature type="compositionally biased region" description="Low complexity" evidence="1">
    <location>
        <begin position="385"/>
        <end position="397"/>
    </location>
</feature>
<dbReference type="InParanoid" id="A0A4W3JX92"/>
<organism evidence="3 4">
    <name type="scientific">Callorhinchus milii</name>
    <name type="common">Ghost shark</name>
    <dbReference type="NCBI Taxonomy" id="7868"/>
    <lineage>
        <taxon>Eukaryota</taxon>
        <taxon>Metazoa</taxon>
        <taxon>Chordata</taxon>
        <taxon>Craniata</taxon>
        <taxon>Vertebrata</taxon>
        <taxon>Chondrichthyes</taxon>
        <taxon>Holocephali</taxon>
        <taxon>Chimaeriformes</taxon>
        <taxon>Callorhinchidae</taxon>
        <taxon>Callorhinchus</taxon>
    </lineage>
</organism>
<feature type="transmembrane region" description="Helical" evidence="2">
    <location>
        <begin position="243"/>
        <end position="261"/>
    </location>
</feature>
<dbReference type="STRING" id="7868.ENSCMIP00000043736"/>
<reference evidence="4" key="1">
    <citation type="journal article" date="2006" name="Science">
        <title>Ancient noncoding elements conserved in the human genome.</title>
        <authorList>
            <person name="Venkatesh B."/>
            <person name="Kirkness E.F."/>
            <person name="Loh Y.H."/>
            <person name="Halpern A.L."/>
            <person name="Lee A.P."/>
            <person name="Johnson J."/>
            <person name="Dandona N."/>
            <person name="Viswanathan L.D."/>
            <person name="Tay A."/>
            <person name="Venter J.C."/>
            <person name="Strausberg R.L."/>
            <person name="Brenner S."/>
        </authorList>
    </citation>
    <scope>NUCLEOTIDE SEQUENCE [LARGE SCALE GENOMIC DNA]</scope>
</reference>
<dbReference type="Ensembl" id="ENSCMIT00000044360.1">
    <property type="protein sequence ID" value="ENSCMIP00000043736.1"/>
    <property type="gene ID" value="ENSCMIG00000018126.1"/>
</dbReference>
<dbReference type="GeneTree" id="ENSGT00940000157120"/>
<reference evidence="4" key="2">
    <citation type="journal article" date="2007" name="PLoS Biol.">
        <title>Survey sequencing and comparative analysis of the elephant shark (Callorhinchus milii) genome.</title>
        <authorList>
            <person name="Venkatesh B."/>
            <person name="Kirkness E.F."/>
            <person name="Loh Y.H."/>
            <person name="Halpern A.L."/>
            <person name="Lee A.P."/>
            <person name="Johnson J."/>
            <person name="Dandona N."/>
            <person name="Viswanathan L.D."/>
            <person name="Tay A."/>
            <person name="Venter J.C."/>
            <person name="Strausberg R.L."/>
            <person name="Brenner S."/>
        </authorList>
    </citation>
    <scope>NUCLEOTIDE SEQUENCE [LARGE SCALE GENOMIC DNA]</scope>
</reference>
<dbReference type="PANTHER" id="PTHR46839:SF2">
    <property type="entry name" value="SUSHI DOMAIN-CONTAINING PROTEIN 6"/>
    <property type="match status" value="1"/>
</dbReference>
<dbReference type="InterPro" id="IPR042866">
    <property type="entry name" value="SUSD6"/>
</dbReference>
<dbReference type="AlphaFoldDB" id="A0A4W3JX92"/>
<keyword evidence="2" id="KW-1133">Transmembrane helix</keyword>
<reference evidence="3" key="4">
    <citation type="submission" date="2025-08" db="UniProtKB">
        <authorList>
            <consortium name="Ensembl"/>
        </authorList>
    </citation>
    <scope>IDENTIFICATION</scope>
</reference>
<feature type="region of interest" description="Disordered" evidence="1">
    <location>
        <begin position="349"/>
        <end position="399"/>
    </location>
</feature>
<evidence type="ECO:0000256" key="1">
    <source>
        <dbReference type="SAM" id="MobiDB-lite"/>
    </source>
</evidence>
<name>A0A4W3JX92_CALMI</name>
<evidence type="ECO:0000313" key="3">
    <source>
        <dbReference type="Ensembl" id="ENSCMIP00000043736.1"/>
    </source>
</evidence>
<keyword evidence="2" id="KW-0472">Membrane</keyword>
<keyword evidence="2" id="KW-0812">Transmembrane</keyword>
<evidence type="ECO:0000256" key="2">
    <source>
        <dbReference type="SAM" id="Phobius"/>
    </source>
</evidence>
<proteinExistence type="predicted"/>
<dbReference type="PANTHER" id="PTHR46839">
    <property type="entry name" value="SUSHI DOMAIN-CONTAINING PROTEIN 6"/>
    <property type="match status" value="1"/>
</dbReference>
<reference evidence="4" key="3">
    <citation type="journal article" date="2014" name="Nature">
        <title>Elephant shark genome provides unique insights into gnathostome evolution.</title>
        <authorList>
            <consortium name="International Elephant Shark Genome Sequencing Consortium"/>
            <person name="Venkatesh B."/>
            <person name="Lee A.P."/>
            <person name="Ravi V."/>
            <person name="Maurya A.K."/>
            <person name="Lian M.M."/>
            <person name="Swann J.B."/>
            <person name="Ohta Y."/>
            <person name="Flajnik M.F."/>
            <person name="Sutoh Y."/>
            <person name="Kasahara M."/>
            <person name="Hoon S."/>
            <person name="Gangu V."/>
            <person name="Roy S.W."/>
            <person name="Irimia M."/>
            <person name="Korzh V."/>
            <person name="Kondrychyn I."/>
            <person name="Lim Z.W."/>
            <person name="Tay B.H."/>
            <person name="Tohari S."/>
            <person name="Kong K.W."/>
            <person name="Ho S."/>
            <person name="Lorente-Galdos B."/>
            <person name="Quilez J."/>
            <person name="Marques-Bonet T."/>
            <person name="Raney B.J."/>
            <person name="Ingham P.W."/>
            <person name="Tay A."/>
            <person name="Hillier L.W."/>
            <person name="Minx P."/>
            <person name="Boehm T."/>
            <person name="Wilson R.K."/>
            <person name="Brenner S."/>
            <person name="Warren W.C."/>
        </authorList>
    </citation>
    <scope>NUCLEOTIDE SEQUENCE [LARGE SCALE GENOMIC DNA]</scope>
</reference>
<dbReference type="GO" id="GO:0006974">
    <property type="term" value="P:DNA damage response"/>
    <property type="evidence" value="ECO:0007669"/>
    <property type="project" value="TreeGrafter"/>
</dbReference>
<accession>A0A4W3JX92</accession>
<feature type="transmembrane region" description="Helical" evidence="2">
    <location>
        <begin position="267"/>
        <end position="289"/>
    </location>
</feature>
<evidence type="ECO:0000313" key="4">
    <source>
        <dbReference type="Proteomes" id="UP000314986"/>
    </source>
</evidence>
<feature type="compositionally biased region" description="Pro residues" evidence="1">
    <location>
        <begin position="352"/>
        <end position="366"/>
    </location>
</feature>
<protein>
    <submittedName>
        <fullName evidence="3">Sushi domain containing 6</fullName>
    </submittedName>
</protein>
<feature type="transmembrane region" description="Helical" evidence="2">
    <location>
        <begin position="156"/>
        <end position="175"/>
    </location>
</feature>
<feature type="transmembrane region" description="Helical" evidence="2">
    <location>
        <begin position="207"/>
        <end position="236"/>
    </location>
</feature>
<dbReference type="Proteomes" id="UP000314986">
    <property type="component" value="Unassembled WGS sequence"/>
</dbReference>
<keyword evidence="4" id="KW-1185">Reference proteome</keyword>
<reference evidence="3" key="5">
    <citation type="submission" date="2025-09" db="UniProtKB">
        <authorList>
            <consortium name="Ensembl"/>
        </authorList>
    </citation>
    <scope>IDENTIFICATION</scope>
</reference>